<feature type="binding site" evidence="7">
    <location>
        <begin position="142"/>
        <end position="149"/>
    </location>
    <ligand>
        <name>GTP</name>
        <dbReference type="ChEBI" id="CHEBI:37565"/>
    </ligand>
</feature>
<keyword evidence="2" id="KW-0449">Lipoprotein</keyword>
<feature type="non-terminal residue" evidence="10">
    <location>
        <position position="1"/>
    </location>
</feature>
<dbReference type="GO" id="GO:0030010">
    <property type="term" value="P:establishment of cell polarity"/>
    <property type="evidence" value="ECO:0007669"/>
    <property type="project" value="UniProtKB-ARBA"/>
</dbReference>
<dbReference type="PANTHER" id="PTHR11711">
    <property type="entry name" value="ADP RIBOSYLATION FACTOR-RELATED"/>
    <property type="match status" value="1"/>
</dbReference>
<evidence type="ECO:0000256" key="7">
    <source>
        <dbReference type="PIRSR" id="PIRSR606689-1"/>
    </source>
</evidence>
<dbReference type="InterPro" id="IPR024156">
    <property type="entry name" value="Small_GTPase_ARF"/>
</dbReference>
<feature type="binding site" evidence="8">
    <location>
        <position position="166"/>
    </location>
    <ligand>
        <name>Mg(2+)</name>
        <dbReference type="ChEBI" id="CHEBI:18420"/>
    </ligand>
</feature>
<name>A0AAD5CG71_AMBAR</name>
<sequence>MGSKCSRVKQLLAKREVKILMLGLDDSGKTAILYKLKIGDFVTTAPTIGFHVEGLEYKNFRFTVWDLGGQDSIRALWRYYYQNTHALIFVVDSNNKQRIYQASNELHRLLKEDGLSDTTILVFANKQDLPNAMNVSEILMLGLDDSGKTAILYKLKLGDFVVTIPTIGFNVEALEYKNIRFSVWDLGGQDSIRALWRYYYRNTHALIFVVDSNNKRRIYQARNELHRLLNEGELSDATILVFANKQDLPNAMNVSEVADKLKLHTISQRR</sequence>
<dbReference type="GO" id="GO:0003924">
    <property type="term" value="F:GTPase activity"/>
    <property type="evidence" value="ECO:0007669"/>
    <property type="project" value="InterPro"/>
</dbReference>
<dbReference type="SMART" id="SM00175">
    <property type="entry name" value="RAB"/>
    <property type="match status" value="1"/>
</dbReference>
<evidence type="ECO:0000256" key="1">
    <source>
        <dbReference type="ARBA" id="ARBA00010290"/>
    </source>
</evidence>
<dbReference type="SMART" id="SM00178">
    <property type="entry name" value="SAR"/>
    <property type="match status" value="1"/>
</dbReference>
<evidence type="ECO:0000256" key="9">
    <source>
        <dbReference type="RuleBase" id="RU003925"/>
    </source>
</evidence>
<reference evidence="10" key="1">
    <citation type="submission" date="2022-06" db="EMBL/GenBank/DDBJ databases">
        <title>Uncovering the hologenomic basis of an extraordinary plant invasion.</title>
        <authorList>
            <person name="Bieker V.C."/>
            <person name="Martin M.D."/>
            <person name="Gilbert T."/>
            <person name="Hodgins K."/>
            <person name="Battlay P."/>
            <person name="Petersen B."/>
            <person name="Wilson J."/>
        </authorList>
    </citation>
    <scope>NUCLEOTIDE SEQUENCE</scope>
    <source>
        <strain evidence="10">AA19_3_7</strain>
        <tissue evidence="10">Leaf</tissue>
    </source>
</reference>
<organism evidence="10 11">
    <name type="scientific">Ambrosia artemisiifolia</name>
    <name type="common">Common ragweed</name>
    <dbReference type="NCBI Taxonomy" id="4212"/>
    <lineage>
        <taxon>Eukaryota</taxon>
        <taxon>Viridiplantae</taxon>
        <taxon>Streptophyta</taxon>
        <taxon>Embryophyta</taxon>
        <taxon>Tracheophyta</taxon>
        <taxon>Spermatophyta</taxon>
        <taxon>Magnoliopsida</taxon>
        <taxon>eudicotyledons</taxon>
        <taxon>Gunneridae</taxon>
        <taxon>Pentapetalae</taxon>
        <taxon>asterids</taxon>
        <taxon>campanulids</taxon>
        <taxon>Asterales</taxon>
        <taxon>Asteraceae</taxon>
        <taxon>Asteroideae</taxon>
        <taxon>Heliantheae alliance</taxon>
        <taxon>Heliantheae</taxon>
        <taxon>Ambrosia</taxon>
    </lineage>
</organism>
<evidence type="ECO:0000313" key="11">
    <source>
        <dbReference type="Proteomes" id="UP001206925"/>
    </source>
</evidence>
<dbReference type="InterPro" id="IPR006689">
    <property type="entry name" value="Small_GTPase_ARF/SAR"/>
</dbReference>
<evidence type="ECO:0000256" key="6">
    <source>
        <dbReference type="ARBA" id="ARBA00023134"/>
    </source>
</evidence>
<dbReference type="SUPFAM" id="SSF52540">
    <property type="entry name" value="P-loop containing nucleoside triphosphate hydrolases"/>
    <property type="match status" value="2"/>
</dbReference>
<gene>
    <name evidence="10" type="ORF">M8C21_004772</name>
</gene>
<feature type="binding site" evidence="8">
    <location>
        <position position="149"/>
    </location>
    <ligand>
        <name>Mg(2+)</name>
        <dbReference type="ChEBI" id="CHEBI:18420"/>
    </ligand>
</feature>
<dbReference type="Pfam" id="PF00025">
    <property type="entry name" value="Arf"/>
    <property type="match status" value="1"/>
</dbReference>
<dbReference type="EMBL" id="JAMZMK010008298">
    <property type="protein sequence ID" value="KAI7741007.1"/>
    <property type="molecule type" value="Genomic_DNA"/>
</dbReference>
<keyword evidence="4" id="KW-0931">ER-Golgi transport</keyword>
<feature type="binding site" evidence="7">
    <location>
        <begin position="244"/>
        <end position="247"/>
    </location>
    <ligand>
        <name>GTP</name>
        <dbReference type="ChEBI" id="CHEBI:37565"/>
    </ligand>
</feature>
<evidence type="ECO:0000256" key="8">
    <source>
        <dbReference type="PIRSR" id="PIRSR606689-2"/>
    </source>
</evidence>
<keyword evidence="8" id="KW-0479">Metal-binding</keyword>
<dbReference type="FunFam" id="3.40.50.300:FF:000412">
    <property type="entry name" value="ADP-ribosylation factor 1"/>
    <property type="match status" value="2"/>
</dbReference>
<dbReference type="GO" id="GO:0015031">
    <property type="term" value="P:protein transport"/>
    <property type="evidence" value="ECO:0007669"/>
    <property type="project" value="UniProtKB-KW"/>
</dbReference>
<dbReference type="GO" id="GO:0016192">
    <property type="term" value="P:vesicle-mediated transport"/>
    <property type="evidence" value="ECO:0007669"/>
    <property type="project" value="UniProtKB-KW"/>
</dbReference>
<evidence type="ECO:0000256" key="4">
    <source>
        <dbReference type="ARBA" id="ARBA00022892"/>
    </source>
</evidence>
<proteinExistence type="inferred from homology"/>
<accession>A0AAD5CG71</accession>
<dbReference type="PRINTS" id="PR00328">
    <property type="entry name" value="SAR1GTPBP"/>
</dbReference>
<evidence type="ECO:0000256" key="2">
    <source>
        <dbReference type="ARBA" id="ARBA00022707"/>
    </source>
</evidence>
<protein>
    <submittedName>
        <fullName evidence="10">Uncharacterized protein</fullName>
    </submittedName>
</protein>
<comment type="similarity">
    <text evidence="1 9">Belongs to the small GTPase superfamily. Arf family.</text>
</comment>
<dbReference type="InterPro" id="IPR027417">
    <property type="entry name" value="P-loop_NTPase"/>
</dbReference>
<dbReference type="CDD" id="cd00878">
    <property type="entry name" value="Arf_Arl"/>
    <property type="match status" value="2"/>
</dbReference>
<evidence type="ECO:0000256" key="3">
    <source>
        <dbReference type="ARBA" id="ARBA00022741"/>
    </source>
</evidence>
<dbReference type="AlphaFoldDB" id="A0AAD5CG71"/>
<dbReference type="NCBIfam" id="TIGR00231">
    <property type="entry name" value="small_GTP"/>
    <property type="match status" value="2"/>
</dbReference>
<dbReference type="PROSITE" id="PS51417">
    <property type="entry name" value="ARF"/>
    <property type="match status" value="1"/>
</dbReference>
<comment type="caution">
    <text evidence="10">The sequence shown here is derived from an EMBL/GenBank/DDBJ whole genome shotgun (WGS) entry which is preliminary data.</text>
</comment>
<dbReference type="GO" id="GO:0046872">
    <property type="term" value="F:metal ion binding"/>
    <property type="evidence" value="ECO:0007669"/>
    <property type="project" value="UniProtKB-KW"/>
</dbReference>
<keyword evidence="5" id="KW-0813">Transport</keyword>
<keyword evidence="8" id="KW-0460">Magnesium</keyword>
<keyword evidence="5" id="KW-0653">Protein transport</keyword>
<evidence type="ECO:0000256" key="5">
    <source>
        <dbReference type="ARBA" id="ARBA00022927"/>
    </source>
</evidence>
<dbReference type="Pfam" id="PF08477">
    <property type="entry name" value="Roc"/>
    <property type="match status" value="1"/>
</dbReference>
<keyword evidence="11" id="KW-1185">Reference proteome</keyword>
<keyword evidence="3 7" id="KW-0547">Nucleotide-binding</keyword>
<dbReference type="GO" id="GO:0005525">
    <property type="term" value="F:GTP binding"/>
    <property type="evidence" value="ECO:0007669"/>
    <property type="project" value="UniProtKB-KW"/>
</dbReference>
<dbReference type="Gene3D" id="3.40.50.300">
    <property type="entry name" value="P-loop containing nucleotide triphosphate hydrolases"/>
    <property type="match status" value="2"/>
</dbReference>
<dbReference type="SMART" id="SM00177">
    <property type="entry name" value="ARF"/>
    <property type="match status" value="2"/>
</dbReference>
<keyword evidence="6 7" id="KW-0342">GTP-binding</keyword>
<keyword evidence="2" id="KW-0519">Myristate</keyword>
<dbReference type="Proteomes" id="UP001206925">
    <property type="component" value="Unassembled WGS sequence"/>
</dbReference>
<evidence type="ECO:0000313" key="10">
    <source>
        <dbReference type="EMBL" id="KAI7741007.1"/>
    </source>
</evidence>
<dbReference type="InterPro" id="IPR005225">
    <property type="entry name" value="Small_GTP-bd"/>
</dbReference>
<feature type="binding site" evidence="7">
    <location>
        <position position="188"/>
    </location>
    <ligand>
        <name>GTP</name>
        <dbReference type="ChEBI" id="CHEBI:37565"/>
    </ligand>
</feature>